<gene>
    <name evidence="3" type="ORF">EDS130_LOCUS41595</name>
</gene>
<dbReference type="Proteomes" id="UP000663852">
    <property type="component" value="Unassembled WGS sequence"/>
</dbReference>
<feature type="region of interest" description="Disordered" evidence="2">
    <location>
        <begin position="365"/>
        <end position="384"/>
    </location>
</feature>
<evidence type="ECO:0000256" key="2">
    <source>
        <dbReference type="SAM" id="MobiDB-lite"/>
    </source>
</evidence>
<organism evidence="3 4">
    <name type="scientific">Adineta ricciae</name>
    <name type="common">Rotifer</name>
    <dbReference type="NCBI Taxonomy" id="249248"/>
    <lineage>
        <taxon>Eukaryota</taxon>
        <taxon>Metazoa</taxon>
        <taxon>Spiralia</taxon>
        <taxon>Gnathifera</taxon>
        <taxon>Rotifera</taxon>
        <taxon>Eurotatoria</taxon>
        <taxon>Bdelloidea</taxon>
        <taxon>Adinetida</taxon>
        <taxon>Adinetidae</taxon>
        <taxon>Adineta</taxon>
    </lineage>
</organism>
<evidence type="ECO:0000256" key="1">
    <source>
        <dbReference type="SAM" id="Coils"/>
    </source>
</evidence>
<dbReference type="OrthoDB" id="9999133at2759"/>
<feature type="compositionally biased region" description="Polar residues" evidence="2">
    <location>
        <begin position="366"/>
        <end position="384"/>
    </location>
</feature>
<comment type="caution">
    <text evidence="3">The sequence shown here is derived from an EMBL/GenBank/DDBJ whole genome shotgun (WGS) entry which is preliminary data.</text>
</comment>
<protein>
    <submittedName>
        <fullName evidence="3">Uncharacterized protein</fullName>
    </submittedName>
</protein>
<evidence type="ECO:0000313" key="3">
    <source>
        <dbReference type="EMBL" id="CAF1483748.1"/>
    </source>
</evidence>
<feature type="coiled-coil region" evidence="1">
    <location>
        <begin position="168"/>
        <end position="200"/>
    </location>
</feature>
<name>A0A815S1T7_ADIRI</name>
<accession>A0A815S1T7</accession>
<keyword evidence="1" id="KW-0175">Coiled coil</keyword>
<reference evidence="3" key="1">
    <citation type="submission" date="2021-02" db="EMBL/GenBank/DDBJ databases">
        <authorList>
            <person name="Nowell W R."/>
        </authorList>
    </citation>
    <scope>NUCLEOTIDE SEQUENCE</scope>
</reference>
<evidence type="ECO:0000313" key="4">
    <source>
        <dbReference type="Proteomes" id="UP000663852"/>
    </source>
</evidence>
<proteinExistence type="predicted"/>
<dbReference type="EMBL" id="CAJNOJ010000556">
    <property type="protein sequence ID" value="CAF1483748.1"/>
    <property type="molecule type" value="Genomic_DNA"/>
</dbReference>
<sequence>MSDNSTKSKIPSFGEIYYTRHSIREAFELINNNSNPGIITSSSSSVSSSSSSSKYRSRSRPSLCWHIDTGVTILLMATFEGVNPMTRQNDDKSIVDNVSFTNLLKHLVSISPTPPIPGRRSLKIECFNSNNELNEYKMNSYLVLIPIQAKPKTKWTDLFNGSFSSDDLHYIQELLSELEKERLELEKERVAQDIVNFSSKQASSPSTSDPKIPTTRAFNVNIIENDQKTNDDDTSCESSEGSGCCLLIRQTRIDKSDFVQDWLNHTSQALLDSGIVFADSSKFRQVPCRRIPAGIAQEISDQFLTVSSSNVKPPRTRRATMKNPLIPLVHHSTVPRIAIQYSPKKEDNNIDIDIAVLNNLAPTDETLMSPTRRNNQSYHLGSNK</sequence>
<dbReference type="AlphaFoldDB" id="A0A815S1T7"/>